<dbReference type="Gene3D" id="3.20.20.70">
    <property type="entry name" value="Aldolase class I"/>
    <property type="match status" value="1"/>
</dbReference>
<evidence type="ECO:0000256" key="9">
    <source>
        <dbReference type="ARBA" id="ARBA00049047"/>
    </source>
</evidence>
<dbReference type="EMBL" id="CAEZUE010000087">
    <property type="protein sequence ID" value="CAB4594918.1"/>
    <property type="molecule type" value="Genomic_DNA"/>
</dbReference>
<keyword evidence="8" id="KW-0456">Lyase</keyword>
<evidence type="ECO:0000313" key="10">
    <source>
        <dbReference type="EMBL" id="CAB4594918.1"/>
    </source>
</evidence>
<organism evidence="10">
    <name type="scientific">freshwater metagenome</name>
    <dbReference type="NCBI Taxonomy" id="449393"/>
    <lineage>
        <taxon>unclassified sequences</taxon>
        <taxon>metagenomes</taxon>
        <taxon>ecological metagenomes</taxon>
    </lineage>
</organism>
<dbReference type="NCBIfam" id="TIGR00262">
    <property type="entry name" value="trpA"/>
    <property type="match status" value="1"/>
</dbReference>
<name>A0A6J6GDM8_9ZZZZ</name>
<dbReference type="PROSITE" id="PS00167">
    <property type="entry name" value="TRP_SYNTHASE_ALPHA"/>
    <property type="match status" value="1"/>
</dbReference>
<evidence type="ECO:0000256" key="5">
    <source>
        <dbReference type="ARBA" id="ARBA00022605"/>
    </source>
</evidence>
<keyword evidence="6" id="KW-0822">Tryptophan biosynthesis</keyword>
<dbReference type="GO" id="GO:0004834">
    <property type="term" value="F:tryptophan synthase activity"/>
    <property type="evidence" value="ECO:0007669"/>
    <property type="project" value="UniProtKB-EC"/>
</dbReference>
<dbReference type="UniPathway" id="UPA00035">
    <property type="reaction ID" value="UER00044"/>
</dbReference>
<dbReference type="EC" id="4.2.1.20" evidence="4"/>
<keyword evidence="7" id="KW-0057">Aromatic amino acid biosynthesis</keyword>
<comment type="subunit">
    <text evidence="3">Tetramer of two alpha and two beta chains.</text>
</comment>
<evidence type="ECO:0000256" key="1">
    <source>
        <dbReference type="ARBA" id="ARBA00003365"/>
    </source>
</evidence>
<dbReference type="HAMAP" id="MF_00131">
    <property type="entry name" value="Trp_synth_alpha"/>
    <property type="match status" value="1"/>
</dbReference>
<gene>
    <name evidence="10" type="ORF">UFOPK1788_00737</name>
</gene>
<dbReference type="CDD" id="cd04724">
    <property type="entry name" value="Tryptophan_synthase_alpha"/>
    <property type="match status" value="1"/>
</dbReference>
<dbReference type="InterPro" id="IPR011060">
    <property type="entry name" value="RibuloseP-bd_barrel"/>
</dbReference>
<evidence type="ECO:0000256" key="4">
    <source>
        <dbReference type="ARBA" id="ARBA00012043"/>
    </source>
</evidence>
<protein>
    <recommendedName>
        <fullName evidence="4">tryptophan synthase</fullName>
        <ecNumber evidence="4">4.2.1.20</ecNumber>
    </recommendedName>
</protein>
<comment type="pathway">
    <text evidence="2">Amino-acid biosynthesis; L-tryptophan biosynthesis; L-tryptophan from chorismate: step 5/5.</text>
</comment>
<dbReference type="InterPro" id="IPR018204">
    <property type="entry name" value="Trp_synthase_alpha_AS"/>
</dbReference>
<accession>A0A6J6GDM8</accession>
<dbReference type="PANTHER" id="PTHR43406:SF1">
    <property type="entry name" value="TRYPTOPHAN SYNTHASE ALPHA CHAIN, CHLOROPLASTIC"/>
    <property type="match status" value="1"/>
</dbReference>
<keyword evidence="5" id="KW-0028">Amino-acid biosynthesis</keyword>
<comment type="catalytic activity">
    <reaction evidence="9">
        <text>(1S,2R)-1-C-(indol-3-yl)glycerol 3-phosphate + L-serine = D-glyceraldehyde 3-phosphate + L-tryptophan + H2O</text>
        <dbReference type="Rhea" id="RHEA:10532"/>
        <dbReference type="ChEBI" id="CHEBI:15377"/>
        <dbReference type="ChEBI" id="CHEBI:33384"/>
        <dbReference type="ChEBI" id="CHEBI:57912"/>
        <dbReference type="ChEBI" id="CHEBI:58866"/>
        <dbReference type="ChEBI" id="CHEBI:59776"/>
        <dbReference type="EC" id="4.2.1.20"/>
    </reaction>
</comment>
<proteinExistence type="inferred from homology"/>
<dbReference type="GO" id="GO:0005829">
    <property type="term" value="C:cytosol"/>
    <property type="evidence" value="ECO:0007669"/>
    <property type="project" value="TreeGrafter"/>
</dbReference>
<dbReference type="SUPFAM" id="SSF51366">
    <property type="entry name" value="Ribulose-phoshate binding barrel"/>
    <property type="match status" value="1"/>
</dbReference>
<dbReference type="PANTHER" id="PTHR43406">
    <property type="entry name" value="TRYPTOPHAN SYNTHASE, ALPHA CHAIN"/>
    <property type="match status" value="1"/>
</dbReference>
<evidence type="ECO:0000256" key="2">
    <source>
        <dbReference type="ARBA" id="ARBA00004733"/>
    </source>
</evidence>
<dbReference type="Pfam" id="PF00290">
    <property type="entry name" value="Trp_syntA"/>
    <property type="match status" value="1"/>
</dbReference>
<evidence type="ECO:0000256" key="8">
    <source>
        <dbReference type="ARBA" id="ARBA00023239"/>
    </source>
</evidence>
<dbReference type="InterPro" id="IPR013785">
    <property type="entry name" value="Aldolase_TIM"/>
</dbReference>
<evidence type="ECO:0000256" key="3">
    <source>
        <dbReference type="ARBA" id="ARBA00011270"/>
    </source>
</evidence>
<evidence type="ECO:0000256" key="7">
    <source>
        <dbReference type="ARBA" id="ARBA00023141"/>
    </source>
</evidence>
<comment type="function">
    <text evidence="1">The alpha subunit is responsible for the aldol cleavage of indoleglycerol phosphate to indole and glyceraldehyde 3-phosphate.</text>
</comment>
<sequence length="263" mass="27388">MTTVVETIRKANGAGRGVLVGYLPAGFPSVSDCVDAIVALAKGGADVIELGIPYSDPVMDGVVIQEATTASLSAGFRVRDTFDIIRSVCQQVDVPILVMTYWNPVVQYGVDRFAQELKEAGGAGIITPDLIPDEADEWIEASDKYDLERVFLAAPSSTDERLRSAVDNSTGFVYAVSTMGITGARDDVDSAARTLVARLRSVGAQTVCVGLGISTAEQVSDVCSYADGAIVGSFLVSALSRGGADDVLGAAKALTLGTTRLTA</sequence>
<evidence type="ECO:0000256" key="6">
    <source>
        <dbReference type="ARBA" id="ARBA00022822"/>
    </source>
</evidence>
<reference evidence="10" key="1">
    <citation type="submission" date="2020-05" db="EMBL/GenBank/DDBJ databases">
        <authorList>
            <person name="Chiriac C."/>
            <person name="Salcher M."/>
            <person name="Ghai R."/>
            <person name="Kavagutti S V."/>
        </authorList>
    </citation>
    <scope>NUCLEOTIDE SEQUENCE</scope>
</reference>
<dbReference type="AlphaFoldDB" id="A0A6J6GDM8"/>
<dbReference type="FunFam" id="3.20.20.70:FF:000037">
    <property type="entry name" value="Tryptophan synthase alpha chain"/>
    <property type="match status" value="1"/>
</dbReference>
<dbReference type="InterPro" id="IPR002028">
    <property type="entry name" value="Trp_synthase_suA"/>
</dbReference>